<keyword evidence="2" id="KW-1185">Reference proteome</keyword>
<sequence>MSETKVVWQHLEESGELGRMMTFVQSQLSKTDLVEWVRKEVKVWCGENRMALRNRNDFAIGNELVRCLLLRDSKETCLDLTPSDLSSQLQQAVKLYMERHDLDLCNW</sequence>
<dbReference type="EMBL" id="JBJKFK010000303">
    <property type="protein sequence ID" value="KAL3317980.1"/>
    <property type="molecule type" value="Genomic_DNA"/>
</dbReference>
<protein>
    <submittedName>
        <fullName evidence="1">Uncharacterized protein</fullName>
    </submittedName>
</protein>
<dbReference type="AlphaFoldDB" id="A0ABD2QEK6"/>
<evidence type="ECO:0000313" key="2">
    <source>
        <dbReference type="Proteomes" id="UP001626550"/>
    </source>
</evidence>
<name>A0ABD2QEK6_9PLAT</name>
<proteinExistence type="predicted"/>
<organism evidence="1 2">
    <name type="scientific">Cichlidogyrus casuarinus</name>
    <dbReference type="NCBI Taxonomy" id="1844966"/>
    <lineage>
        <taxon>Eukaryota</taxon>
        <taxon>Metazoa</taxon>
        <taxon>Spiralia</taxon>
        <taxon>Lophotrochozoa</taxon>
        <taxon>Platyhelminthes</taxon>
        <taxon>Monogenea</taxon>
        <taxon>Monopisthocotylea</taxon>
        <taxon>Dactylogyridea</taxon>
        <taxon>Ancyrocephalidae</taxon>
        <taxon>Cichlidogyrus</taxon>
    </lineage>
</organism>
<reference evidence="1 2" key="1">
    <citation type="submission" date="2024-11" db="EMBL/GenBank/DDBJ databases">
        <title>Adaptive evolution of stress response genes in parasites aligns with host niche diversity.</title>
        <authorList>
            <person name="Hahn C."/>
            <person name="Resl P."/>
        </authorList>
    </citation>
    <scope>NUCLEOTIDE SEQUENCE [LARGE SCALE GENOMIC DNA]</scope>
    <source>
        <strain evidence="1">EGGRZ-B1_66</strain>
        <tissue evidence="1">Body</tissue>
    </source>
</reference>
<dbReference type="Proteomes" id="UP001626550">
    <property type="component" value="Unassembled WGS sequence"/>
</dbReference>
<gene>
    <name evidence="1" type="ORF">Ciccas_003365</name>
</gene>
<accession>A0ABD2QEK6</accession>
<comment type="caution">
    <text evidence="1">The sequence shown here is derived from an EMBL/GenBank/DDBJ whole genome shotgun (WGS) entry which is preliminary data.</text>
</comment>
<evidence type="ECO:0000313" key="1">
    <source>
        <dbReference type="EMBL" id="KAL3317980.1"/>
    </source>
</evidence>